<dbReference type="PANTHER" id="PTHR12197">
    <property type="entry name" value="HISTONE-LYSINE N-METHYLTRANSFERASE SMYD"/>
    <property type="match status" value="1"/>
</dbReference>
<dbReference type="PROSITE" id="PS50280">
    <property type="entry name" value="SET"/>
    <property type="match status" value="1"/>
</dbReference>
<sequence length="611" mass="68021">MASRTSTLYTIAGVTALGGLVAYAVWFDHKRRNDLEFRKQLKKDKKRAEKRAAAAQKKSDNGTGDADLQAAVLEIKKEISSLPQELHQQYFTQQIAIGEQMAAQGPMFRMQAALALFKALCVFPRPQELIPGLQEVLPKEVFEIVLELLSVEVSIPNSSALEEIDVGEIAAEDESSPTRSEPPSETSQEWDKLHIAASAPLIYLPARLLSMRIEGYFKAFPPAGMGVSIKTAPGGENKLRNILVAAKDFEAGDLIYKERPLVAVLDLDLEGQGRYCSHCLRRIEDDSAIRPENDRLNSVYCSEDCRARAQAESQNLLFGLKPVLPEEVDSGLSELIREPRDEAQKKFVEHLKSEGRTVPLLVARFVSKQVAIETAKQFAKGKNPLIEQMTAEAMSDKDYSLYDHMERLRFIDGEVSEEETKLLSAVLGSALPGLENLLTSERYATYKGKMRYNTIGISYDDGRDDKPASTFRPEDQERTRTPSGTSRQIGSGLFLVSSYMTHSCDSNARPSFESGNSELSLIAARPIKKGEEITMTYVDVSQHPDETSEEARRRRRFELARGWRFKCECERCQAEATGGSDNEVDVEKDESKVEDFVARVLGGAHAEDGHA</sequence>
<evidence type="ECO:0000256" key="5">
    <source>
        <dbReference type="ARBA" id="ARBA00022989"/>
    </source>
</evidence>
<evidence type="ECO:0000256" key="6">
    <source>
        <dbReference type="ARBA" id="ARBA00023128"/>
    </source>
</evidence>
<evidence type="ECO:0000256" key="1">
    <source>
        <dbReference type="ARBA" id="ARBA00004572"/>
    </source>
</evidence>
<feature type="transmembrane region" description="Helical" evidence="9">
    <location>
        <begin position="7"/>
        <end position="26"/>
    </location>
</feature>
<name>A0A165IGW8_9APHY</name>
<dbReference type="Gene3D" id="2.170.270.10">
    <property type="entry name" value="SET domain"/>
    <property type="match status" value="1"/>
</dbReference>
<dbReference type="GeneID" id="63828869"/>
<evidence type="ECO:0000256" key="7">
    <source>
        <dbReference type="ARBA" id="ARBA00023136"/>
    </source>
</evidence>
<dbReference type="Gene3D" id="1.20.960.10">
    <property type="entry name" value="Mitochondrial outer membrane translocase complex, subunit Tom20 domain"/>
    <property type="match status" value="1"/>
</dbReference>
<keyword evidence="5 9" id="KW-1133">Transmembrane helix</keyword>
<proteinExistence type="inferred from homology"/>
<comment type="similarity">
    <text evidence="2">Belongs to the Tom20 family.</text>
</comment>
<dbReference type="GO" id="GO:0006605">
    <property type="term" value="P:protein targeting"/>
    <property type="evidence" value="ECO:0007669"/>
    <property type="project" value="InterPro"/>
</dbReference>
<dbReference type="CDD" id="cd20071">
    <property type="entry name" value="SET_SMYD"/>
    <property type="match status" value="1"/>
</dbReference>
<keyword evidence="12" id="KW-1185">Reference proteome</keyword>
<dbReference type="InParanoid" id="A0A165IGW8"/>
<dbReference type="RefSeq" id="XP_040770564.1">
    <property type="nucleotide sequence ID" value="XM_040911841.1"/>
</dbReference>
<dbReference type="SMART" id="SM00317">
    <property type="entry name" value="SET"/>
    <property type="match status" value="1"/>
</dbReference>
<dbReference type="GO" id="GO:0005634">
    <property type="term" value="C:nucleus"/>
    <property type="evidence" value="ECO:0007669"/>
    <property type="project" value="TreeGrafter"/>
</dbReference>
<dbReference type="InterPro" id="IPR002056">
    <property type="entry name" value="MAS20"/>
</dbReference>
<evidence type="ECO:0000259" key="10">
    <source>
        <dbReference type="PROSITE" id="PS50280"/>
    </source>
</evidence>
<dbReference type="STRING" id="1314785.A0A165IGW8"/>
<dbReference type="InterPro" id="IPR050869">
    <property type="entry name" value="H3K4_H4K5_MeTrfase"/>
</dbReference>
<dbReference type="PRINTS" id="PR00351">
    <property type="entry name" value="OM20RECEPTOR"/>
</dbReference>
<protein>
    <recommendedName>
        <fullName evidence="10">SET domain-containing protein</fullName>
    </recommendedName>
</protein>
<dbReference type="AlphaFoldDB" id="A0A165IGW8"/>
<keyword evidence="6" id="KW-0496">Mitochondrion</keyword>
<dbReference type="PANTHER" id="PTHR12197:SF251">
    <property type="entry name" value="EG:BACR7C10.4 PROTEIN"/>
    <property type="match status" value="1"/>
</dbReference>
<feature type="compositionally biased region" description="Basic and acidic residues" evidence="8">
    <location>
        <begin position="460"/>
        <end position="480"/>
    </location>
</feature>
<evidence type="ECO:0000313" key="12">
    <source>
        <dbReference type="Proteomes" id="UP000076871"/>
    </source>
</evidence>
<evidence type="ECO:0000256" key="4">
    <source>
        <dbReference type="ARBA" id="ARBA00022787"/>
    </source>
</evidence>
<dbReference type="InterPro" id="IPR001214">
    <property type="entry name" value="SET_dom"/>
</dbReference>
<dbReference type="EMBL" id="KV427605">
    <property type="protein sequence ID" value="KZT13054.1"/>
    <property type="molecule type" value="Genomic_DNA"/>
</dbReference>
<dbReference type="Pfam" id="PF00856">
    <property type="entry name" value="SET"/>
    <property type="match status" value="1"/>
</dbReference>
<evidence type="ECO:0000313" key="11">
    <source>
        <dbReference type="EMBL" id="KZT13054.1"/>
    </source>
</evidence>
<keyword evidence="3 9" id="KW-0812">Transmembrane</keyword>
<dbReference type="SUPFAM" id="SSF82199">
    <property type="entry name" value="SET domain"/>
    <property type="match status" value="1"/>
</dbReference>
<reference evidence="11 12" key="1">
    <citation type="journal article" date="2016" name="Mol. Biol. Evol.">
        <title>Comparative Genomics of Early-Diverging Mushroom-Forming Fungi Provides Insights into the Origins of Lignocellulose Decay Capabilities.</title>
        <authorList>
            <person name="Nagy L.G."/>
            <person name="Riley R."/>
            <person name="Tritt A."/>
            <person name="Adam C."/>
            <person name="Daum C."/>
            <person name="Floudas D."/>
            <person name="Sun H."/>
            <person name="Yadav J.S."/>
            <person name="Pangilinan J."/>
            <person name="Larsson K.H."/>
            <person name="Matsuura K."/>
            <person name="Barry K."/>
            <person name="Labutti K."/>
            <person name="Kuo R."/>
            <person name="Ohm R.A."/>
            <person name="Bhattacharya S.S."/>
            <person name="Shirouzu T."/>
            <person name="Yoshinaga Y."/>
            <person name="Martin F.M."/>
            <person name="Grigoriev I.V."/>
            <person name="Hibbett D.S."/>
        </authorList>
    </citation>
    <scope>NUCLEOTIDE SEQUENCE [LARGE SCALE GENOMIC DNA]</scope>
    <source>
        <strain evidence="11 12">93-53</strain>
    </source>
</reference>
<gene>
    <name evidence="11" type="ORF">LAESUDRAFT_754075</name>
</gene>
<dbReference type="Pfam" id="PF02064">
    <property type="entry name" value="MAS20"/>
    <property type="match status" value="1"/>
</dbReference>
<dbReference type="InterPro" id="IPR046341">
    <property type="entry name" value="SET_dom_sf"/>
</dbReference>
<feature type="region of interest" description="Disordered" evidence="8">
    <location>
        <begin position="457"/>
        <end position="487"/>
    </location>
</feature>
<evidence type="ECO:0000256" key="2">
    <source>
        <dbReference type="ARBA" id="ARBA00005792"/>
    </source>
</evidence>
<organism evidence="11 12">
    <name type="scientific">Laetiporus sulphureus 93-53</name>
    <dbReference type="NCBI Taxonomy" id="1314785"/>
    <lineage>
        <taxon>Eukaryota</taxon>
        <taxon>Fungi</taxon>
        <taxon>Dikarya</taxon>
        <taxon>Basidiomycota</taxon>
        <taxon>Agaricomycotina</taxon>
        <taxon>Agaricomycetes</taxon>
        <taxon>Polyporales</taxon>
        <taxon>Laetiporus</taxon>
    </lineage>
</organism>
<dbReference type="Gene3D" id="6.10.140.2220">
    <property type="match status" value="1"/>
</dbReference>
<evidence type="ECO:0000256" key="9">
    <source>
        <dbReference type="SAM" id="Phobius"/>
    </source>
</evidence>
<dbReference type="Proteomes" id="UP000076871">
    <property type="component" value="Unassembled WGS sequence"/>
</dbReference>
<dbReference type="OrthoDB" id="2154253at2759"/>
<dbReference type="Gene3D" id="1.10.220.160">
    <property type="match status" value="1"/>
</dbReference>
<feature type="domain" description="SET" evidence="10">
    <location>
        <begin position="225"/>
        <end position="538"/>
    </location>
</feature>
<keyword evidence="4" id="KW-1000">Mitochondrion outer membrane</keyword>
<evidence type="ECO:0000256" key="8">
    <source>
        <dbReference type="SAM" id="MobiDB-lite"/>
    </source>
</evidence>
<comment type="subcellular location">
    <subcellularLocation>
        <location evidence="1">Mitochondrion outer membrane</location>
        <topology evidence="1">Single-pass membrane protein</topology>
    </subcellularLocation>
</comment>
<dbReference type="GO" id="GO:0005742">
    <property type="term" value="C:mitochondrial outer membrane translocase complex"/>
    <property type="evidence" value="ECO:0007669"/>
    <property type="project" value="InterPro"/>
</dbReference>
<dbReference type="SUPFAM" id="SSF47157">
    <property type="entry name" value="Mitochondrial import receptor subunit Tom20"/>
    <property type="match status" value="1"/>
</dbReference>
<dbReference type="GO" id="GO:0006886">
    <property type="term" value="P:intracellular protein transport"/>
    <property type="evidence" value="ECO:0007669"/>
    <property type="project" value="InterPro"/>
</dbReference>
<evidence type="ECO:0000256" key="3">
    <source>
        <dbReference type="ARBA" id="ARBA00022692"/>
    </source>
</evidence>
<accession>A0A165IGW8</accession>
<dbReference type="InterPro" id="IPR023392">
    <property type="entry name" value="Tom20_dom_sf"/>
</dbReference>
<keyword evidence="7 9" id="KW-0472">Membrane</keyword>